<dbReference type="Pfam" id="PF12796">
    <property type="entry name" value="Ank_2"/>
    <property type="match status" value="1"/>
</dbReference>
<comment type="caution">
    <text evidence="4">The sequence shown here is derived from an EMBL/GenBank/DDBJ whole genome shotgun (WGS) entry which is preliminary data.</text>
</comment>
<dbReference type="RefSeq" id="XP_070885919.1">
    <property type="nucleotide sequence ID" value="XM_071033035.1"/>
</dbReference>
<sequence length="110" mass="11455">MALMYAIQEDRPEIVELLLNAGVDPAARGNQDIVMMLIERGAYAKKIVDGKNLLHVAAGSGNTGSARALVAAGVDVVAGDSAGRTPLQLARNDAAIVSLYSGSLDLYASW</sequence>
<dbReference type="PROSITE" id="PS50088">
    <property type="entry name" value="ANK_REPEAT"/>
    <property type="match status" value="2"/>
</dbReference>
<keyword evidence="2 3" id="KW-0040">ANK repeat</keyword>
<dbReference type="PROSITE" id="PS50297">
    <property type="entry name" value="ANK_REP_REGION"/>
    <property type="match status" value="1"/>
</dbReference>
<organism evidence="4 5">
    <name type="scientific">Aspergillus lucknowensis</name>
    <dbReference type="NCBI Taxonomy" id="176173"/>
    <lineage>
        <taxon>Eukaryota</taxon>
        <taxon>Fungi</taxon>
        <taxon>Dikarya</taxon>
        <taxon>Ascomycota</taxon>
        <taxon>Pezizomycotina</taxon>
        <taxon>Eurotiomycetes</taxon>
        <taxon>Eurotiomycetidae</taxon>
        <taxon>Eurotiales</taxon>
        <taxon>Aspergillaceae</taxon>
        <taxon>Aspergillus</taxon>
        <taxon>Aspergillus subgen. Nidulantes</taxon>
    </lineage>
</organism>
<dbReference type="GeneID" id="98148107"/>
<dbReference type="Gene3D" id="1.25.40.20">
    <property type="entry name" value="Ankyrin repeat-containing domain"/>
    <property type="match status" value="2"/>
</dbReference>
<keyword evidence="1" id="KW-0677">Repeat</keyword>
<evidence type="ECO:0000256" key="1">
    <source>
        <dbReference type="ARBA" id="ARBA00022737"/>
    </source>
</evidence>
<evidence type="ECO:0000313" key="5">
    <source>
        <dbReference type="Proteomes" id="UP001610432"/>
    </source>
</evidence>
<dbReference type="EMBL" id="JBFXLQ010000022">
    <property type="protein sequence ID" value="KAL2866940.1"/>
    <property type="molecule type" value="Genomic_DNA"/>
</dbReference>
<dbReference type="InterPro" id="IPR051165">
    <property type="entry name" value="Multifunctional_ANK_Repeat"/>
</dbReference>
<accession>A0ABR4LQY8</accession>
<protein>
    <submittedName>
        <fullName evidence="4">Ankyrin repeat-containing domain protein</fullName>
    </submittedName>
</protein>
<feature type="repeat" description="ANK" evidence="3">
    <location>
        <begin position="1"/>
        <end position="30"/>
    </location>
</feature>
<dbReference type="PANTHER" id="PTHR24123:SF33">
    <property type="entry name" value="PROTEIN HOS4"/>
    <property type="match status" value="1"/>
</dbReference>
<dbReference type="InterPro" id="IPR002110">
    <property type="entry name" value="Ankyrin_rpt"/>
</dbReference>
<name>A0ABR4LQY8_9EURO</name>
<keyword evidence="5" id="KW-1185">Reference proteome</keyword>
<dbReference type="SMART" id="SM00248">
    <property type="entry name" value="ANK"/>
    <property type="match status" value="2"/>
</dbReference>
<evidence type="ECO:0000313" key="4">
    <source>
        <dbReference type="EMBL" id="KAL2866940.1"/>
    </source>
</evidence>
<proteinExistence type="predicted"/>
<dbReference type="Proteomes" id="UP001610432">
    <property type="component" value="Unassembled WGS sequence"/>
</dbReference>
<feature type="repeat" description="ANK" evidence="3">
    <location>
        <begin position="49"/>
        <end position="81"/>
    </location>
</feature>
<dbReference type="PANTHER" id="PTHR24123">
    <property type="entry name" value="ANKYRIN REPEAT-CONTAINING"/>
    <property type="match status" value="1"/>
</dbReference>
<dbReference type="InterPro" id="IPR036770">
    <property type="entry name" value="Ankyrin_rpt-contain_sf"/>
</dbReference>
<evidence type="ECO:0000256" key="3">
    <source>
        <dbReference type="PROSITE-ProRule" id="PRU00023"/>
    </source>
</evidence>
<evidence type="ECO:0000256" key="2">
    <source>
        <dbReference type="ARBA" id="ARBA00023043"/>
    </source>
</evidence>
<reference evidence="4 5" key="1">
    <citation type="submission" date="2024-07" db="EMBL/GenBank/DDBJ databases">
        <title>Section-level genome sequencing and comparative genomics of Aspergillus sections Usti and Cavernicolus.</title>
        <authorList>
            <consortium name="Lawrence Berkeley National Laboratory"/>
            <person name="Nybo J.L."/>
            <person name="Vesth T.C."/>
            <person name="Theobald S."/>
            <person name="Frisvad J.C."/>
            <person name="Larsen T.O."/>
            <person name="Kjaerboelling I."/>
            <person name="Rothschild-Mancinelli K."/>
            <person name="Lyhne E.K."/>
            <person name="Kogle M.E."/>
            <person name="Barry K."/>
            <person name="Clum A."/>
            <person name="Na H."/>
            <person name="Ledsgaard L."/>
            <person name="Lin J."/>
            <person name="Lipzen A."/>
            <person name="Kuo A."/>
            <person name="Riley R."/>
            <person name="Mondo S."/>
            <person name="Labutti K."/>
            <person name="Haridas S."/>
            <person name="Pangalinan J."/>
            <person name="Salamov A.A."/>
            <person name="Simmons B.A."/>
            <person name="Magnuson J.K."/>
            <person name="Chen J."/>
            <person name="Drula E."/>
            <person name="Henrissat B."/>
            <person name="Wiebenga A."/>
            <person name="Lubbers R.J."/>
            <person name="Gomes A.C."/>
            <person name="Macurrencykelacurrency M.R."/>
            <person name="Stajich J."/>
            <person name="Grigoriev I.V."/>
            <person name="Mortensen U.H."/>
            <person name="De Vries R.P."/>
            <person name="Baker S.E."/>
            <person name="Andersen M.R."/>
        </authorList>
    </citation>
    <scope>NUCLEOTIDE SEQUENCE [LARGE SCALE GENOMIC DNA]</scope>
    <source>
        <strain evidence="4 5">CBS 449.75</strain>
    </source>
</reference>
<dbReference type="SUPFAM" id="SSF48403">
    <property type="entry name" value="Ankyrin repeat"/>
    <property type="match status" value="1"/>
</dbReference>
<gene>
    <name evidence="4" type="ORF">BJX67DRAFT_381570</name>
</gene>